<dbReference type="OrthoDB" id="21413at2759"/>
<protein>
    <recommendedName>
        <fullName evidence="2">DUF3835 domain-containing protein</fullName>
    </recommendedName>
</protein>
<evidence type="ECO:0000256" key="1">
    <source>
        <dbReference type="SAM" id="MobiDB-lite"/>
    </source>
</evidence>
<feature type="compositionally biased region" description="Basic and acidic residues" evidence="1">
    <location>
        <begin position="179"/>
        <end position="197"/>
    </location>
</feature>
<feature type="compositionally biased region" description="Polar residues" evidence="1">
    <location>
        <begin position="453"/>
        <end position="463"/>
    </location>
</feature>
<keyword evidence="4" id="KW-1185">Reference proteome</keyword>
<feature type="region of interest" description="Disordered" evidence="1">
    <location>
        <begin position="250"/>
        <end position="396"/>
    </location>
</feature>
<dbReference type="EMBL" id="KZ293657">
    <property type="protein sequence ID" value="PBK92844.1"/>
    <property type="molecule type" value="Genomic_DNA"/>
</dbReference>
<evidence type="ECO:0000313" key="3">
    <source>
        <dbReference type="EMBL" id="PBK92844.1"/>
    </source>
</evidence>
<reference evidence="4" key="1">
    <citation type="journal article" date="2017" name="Nat. Ecol. Evol.">
        <title>Genome expansion and lineage-specific genetic innovations in the forest pathogenic fungi Armillaria.</title>
        <authorList>
            <person name="Sipos G."/>
            <person name="Prasanna A.N."/>
            <person name="Walter M.C."/>
            <person name="O'Connor E."/>
            <person name="Balint B."/>
            <person name="Krizsan K."/>
            <person name="Kiss B."/>
            <person name="Hess J."/>
            <person name="Varga T."/>
            <person name="Slot J."/>
            <person name="Riley R."/>
            <person name="Boka B."/>
            <person name="Rigling D."/>
            <person name="Barry K."/>
            <person name="Lee J."/>
            <person name="Mihaltcheva S."/>
            <person name="LaButti K."/>
            <person name="Lipzen A."/>
            <person name="Waldron R."/>
            <person name="Moloney N.M."/>
            <person name="Sperisen C."/>
            <person name="Kredics L."/>
            <person name="Vagvoelgyi C."/>
            <person name="Patrignani A."/>
            <person name="Fitzpatrick D."/>
            <person name="Nagy I."/>
            <person name="Doyle S."/>
            <person name="Anderson J.B."/>
            <person name="Grigoriev I.V."/>
            <person name="Gueldener U."/>
            <person name="Muensterkoetter M."/>
            <person name="Nagy L.G."/>
        </authorList>
    </citation>
    <scope>NUCLEOTIDE SEQUENCE [LARGE SCALE GENOMIC DNA]</scope>
    <source>
        <strain evidence="4">Ar21-2</strain>
    </source>
</reference>
<feature type="compositionally biased region" description="Polar residues" evidence="1">
    <location>
        <begin position="496"/>
        <end position="514"/>
    </location>
</feature>
<feature type="region of interest" description="Disordered" evidence="1">
    <location>
        <begin position="413"/>
        <end position="623"/>
    </location>
</feature>
<feature type="compositionally biased region" description="Acidic residues" evidence="1">
    <location>
        <begin position="302"/>
        <end position="313"/>
    </location>
</feature>
<dbReference type="Proteomes" id="UP000217790">
    <property type="component" value="Unassembled WGS sequence"/>
</dbReference>
<feature type="region of interest" description="Disordered" evidence="1">
    <location>
        <begin position="128"/>
        <end position="160"/>
    </location>
</feature>
<dbReference type="OMA" id="DYAQHQR"/>
<evidence type="ECO:0000259" key="2">
    <source>
        <dbReference type="Pfam" id="PF12927"/>
    </source>
</evidence>
<feature type="domain" description="DUF3835" evidence="2">
    <location>
        <begin position="303"/>
        <end position="375"/>
    </location>
</feature>
<organism evidence="3 4">
    <name type="scientific">Armillaria gallica</name>
    <name type="common">Bulbous honey fungus</name>
    <name type="synonym">Armillaria bulbosa</name>
    <dbReference type="NCBI Taxonomy" id="47427"/>
    <lineage>
        <taxon>Eukaryota</taxon>
        <taxon>Fungi</taxon>
        <taxon>Dikarya</taxon>
        <taxon>Basidiomycota</taxon>
        <taxon>Agaricomycotina</taxon>
        <taxon>Agaricomycetes</taxon>
        <taxon>Agaricomycetidae</taxon>
        <taxon>Agaricales</taxon>
        <taxon>Marasmiineae</taxon>
        <taxon>Physalacriaceae</taxon>
        <taxon>Armillaria</taxon>
    </lineage>
</organism>
<dbReference type="Pfam" id="PF12927">
    <property type="entry name" value="DUF3835"/>
    <property type="match status" value="2"/>
</dbReference>
<feature type="compositionally biased region" description="Low complexity" evidence="1">
    <location>
        <begin position="375"/>
        <end position="396"/>
    </location>
</feature>
<dbReference type="InParanoid" id="A0A2H3DG96"/>
<evidence type="ECO:0000313" key="4">
    <source>
        <dbReference type="Proteomes" id="UP000217790"/>
    </source>
</evidence>
<proteinExistence type="predicted"/>
<feature type="compositionally biased region" description="Low complexity" evidence="1">
    <location>
        <begin position="289"/>
        <end position="301"/>
    </location>
</feature>
<sequence>MTSARHLAEGGPEALRALFNAIEPGADKNLSPEALQRLSEKLTEFSGVVDAAKDTLNANSGGEPQLNEEGLPIIDINEPDLEVGSSSNVPLSEPDLIPLSSLSPGELEVRKRERDRILDMLETEEEMLERKTKEVATERRRETLQNMKEASREGVKDFAQTREMQKKMGKALLRNMAEAREKEAKEKMEREAEDLKKEKAKAKKGPQKTVTFAEPEKEEDEEEAAELMHEWGDVAQGRLTSAKRSTLLSQLNDSTLPMKMSVVERAPGQSNPPPEPPQILADSDDESEPPLSEGGSSSDNPSDGDEEVEEGFDMDYALHQREIALEYHKKRQTIGRDVSLAMRSHTHEEDEDQEQPSSSAPRKKTPLSHFKSERLASSYGASSPSSSSSPASQSLGAAVLPVSGAETLRNAVRIGKLDSDNRLVGGAESDSEGDNEAVQEIIRLLEKGEAYNTGPSKTKGSSAKSSILPESLPPLLPKTKPSKFKAARSQAGRPVTPSSPNDSSTPVSKVQRSSPKLPPAATNVFPSTVMDSPSFPAGDVMSMIVESPSFPQPQTAPTSRPTVMSSAVRESSQPQRRESSRPQRPPTVVPVSSMVKEANPSGNQPVAERNPPKKVSRFMAERS</sequence>
<dbReference type="InterPro" id="IPR024325">
    <property type="entry name" value="DUF3835"/>
</dbReference>
<feature type="compositionally biased region" description="Acidic residues" evidence="1">
    <location>
        <begin position="216"/>
        <end position="225"/>
    </location>
</feature>
<accession>A0A2H3DG96</accession>
<dbReference type="AlphaFoldDB" id="A0A2H3DG96"/>
<feature type="compositionally biased region" description="Polar residues" evidence="1">
    <location>
        <begin position="552"/>
        <end position="565"/>
    </location>
</feature>
<feature type="region of interest" description="Disordered" evidence="1">
    <location>
        <begin position="179"/>
        <end position="232"/>
    </location>
</feature>
<name>A0A2H3DG96_ARMGA</name>
<gene>
    <name evidence="3" type="ORF">ARMGADRAFT_1063081</name>
</gene>
<feature type="domain" description="DUF3835" evidence="2">
    <location>
        <begin position="595"/>
        <end position="622"/>
    </location>
</feature>
<dbReference type="STRING" id="47427.A0A2H3DG96"/>
<feature type="compositionally biased region" description="Basic and acidic residues" evidence="1">
    <location>
        <begin position="316"/>
        <end position="327"/>
    </location>
</feature>